<dbReference type="InterPro" id="IPR016035">
    <property type="entry name" value="Acyl_Trfase/lysoPLipase"/>
</dbReference>
<keyword evidence="4 5" id="KW-0443">Lipid metabolism</keyword>
<protein>
    <recommendedName>
        <fullName evidence="6">Lysophospholipase</fullName>
        <ecNumber evidence="6">3.1.1.5</ecNumber>
    </recommendedName>
</protein>
<dbReference type="SMART" id="SM00022">
    <property type="entry name" value="PLAc"/>
    <property type="match status" value="1"/>
</dbReference>
<evidence type="ECO:0000256" key="6">
    <source>
        <dbReference type="RuleBase" id="RU362103"/>
    </source>
</evidence>
<dbReference type="PROSITE" id="PS51210">
    <property type="entry name" value="PLA2C"/>
    <property type="match status" value="1"/>
</dbReference>
<comment type="similarity">
    <text evidence="1 6">Belongs to the lysophospholipase family.</text>
</comment>
<name>A0A1W5D9R5_9LECA</name>
<dbReference type="Proteomes" id="UP000192927">
    <property type="component" value="Unassembled WGS sequence"/>
</dbReference>
<dbReference type="InterPro" id="IPR002642">
    <property type="entry name" value="LysoPLipase_cat_dom"/>
</dbReference>
<reference evidence="10" key="1">
    <citation type="submission" date="2017-03" db="EMBL/GenBank/DDBJ databases">
        <authorList>
            <person name="Sharma R."/>
            <person name="Thines M."/>
        </authorList>
    </citation>
    <scope>NUCLEOTIDE SEQUENCE [LARGE SCALE GENOMIC DNA]</scope>
</reference>
<feature type="region of interest" description="Disordered" evidence="7">
    <location>
        <begin position="670"/>
        <end position="690"/>
    </location>
</feature>
<feature type="compositionally biased region" description="Polar residues" evidence="7">
    <location>
        <begin position="645"/>
        <end position="656"/>
    </location>
</feature>
<evidence type="ECO:0000256" key="1">
    <source>
        <dbReference type="ARBA" id="ARBA00008780"/>
    </source>
</evidence>
<dbReference type="PANTHER" id="PTHR10728">
    <property type="entry name" value="CYTOSOLIC PHOSPHOLIPASE A2"/>
    <property type="match status" value="1"/>
</dbReference>
<evidence type="ECO:0000256" key="5">
    <source>
        <dbReference type="PROSITE-ProRule" id="PRU00555"/>
    </source>
</evidence>
<dbReference type="EC" id="3.1.1.5" evidence="6"/>
<feature type="compositionally biased region" description="Low complexity" evidence="7">
    <location>
        <begin position="610"/>
        <end position="635"/>
    </location>
</feature>
<dbReference type="GO" id="GO:0004623">
    <property type="term" value="F:phospholipase A2 activity"/>
    <property type="evidence" value="ECO:0007669"/>
    <property type="project" value="TreeGrafter"/>
</dbReference>
<evidence type="ECO:0000256" key="4">
    <source>
        <dbReference type="ARBA" id="ARBA00023098"/>
    </source>
</evidence>
<proteinExistence type="inferred from homology"/>
<keyword evidence="3 5" id="KW-0442">Lipid degradation</keyword>
<dbReference type="Pfam" id="PF01735">
    <property type="entry name" value="PLA2_B"/>
    <property type="match status" value="1"/>
</dbReference>
<organism evidence="9 10">
    <name type="scientific">Lasallia pustulata</name>
    <dbReference type="NCBI Taxonomy" id="136370"/>
    <lineage>
        <taxon>Eukaryota</taxon>
        <taxon>Fungi</taxon>
        <taxon>Dikarya</taxon>
        <taxon>Ascomycota</taxon>
        <taxon>Pezizomycotina</taxon>
        <taxon>Lecanoromycetes</taxon>
        <taxon>OSLEUM clade</taxon>
        <taxon>Umbilicariomycetidae</taxon>
        <taxon>Umbilicariales</taxon>
        <taxon>Umbilicariaceae</taxon>
        <taxon>Lasallia</taxon>
    </lineage>
</organism>
<dbReference type="CDD" id="cd00147">
    <property type="entry name" value="cPLA2_like"/>
    <property type="match status" value="1"/>
</dbReference>
<dbReference type="SUPFAM" id="SSF52151">
    <property type="entry name" value="FabD/lysophospholipase-like"/>
    <property type="match status" value="1"/>
</dbReference>
<evidence type="ECO:0000256" key="3">
    <source>
        <dbReference type="ARBA" id="ARBA00022963"/>
    </source>
</evidence>
<comment type="catalytic activity">
    <reaction evidence="6">
        <text>a 1-acyl-sn-glycero-3-phosphocholine + H2O = sn-glycerol 3-phosphocholine + a fatty acid + H(+)</text>
        <dbReference type="Rhea" id="RHEA:15177"/>
        <dbReference type="ChEBI" id="CHEBI:15377"/>
        <dbReference type="ChEBI" id="CHEBI:15378"/>
        <dbReference type="ChEBI" id="CHEBI:16870"/>
        <dbReference type="ChEBI" id="CHEBI:28868"/>
        <dbReference type="ChEBI" id="CHEBI:58168"/>
        <dbReference type="EC" id="3.1.1.5"/>
    </reaction>
</comment>
<evidence type="ECO:0000259" key="8">
    <source>
        <dbReference type="PROSITE" id="PS51210"/>
    </source>
</evidence>
<dbReference type="GO" id="GO:0046475">
    <property type="term" value="P:glycerophospholipid catabolic process"/>
    <property type="evidence" value="ECO:0007669"/>
    <property type="project" value="TreeGrafter"/>
</dbReference>
<sequence>MASQLLIRKTVNRSVLVLLGSSVAYGFHSRTGRLRTESSSDVDWPHARPIVASQKEHGNVQQPQARLGAEKTASAPPEASTEHGPEDEASSNDDSTTWAAFTSKVSDTRDTVSAIEWSSLGDTITTYIIPDWAKALPGYFTKLQRELDMAPGSLADEIWQEAHDPDVHPEITREARVRIGKGICNEEKAFLKRRKEHTTKALARYLGVPEEEVDPEDVPTIAICGSGGGLRALVAGAGSYLAAQEAGLFDCVTYTAGVSGSCWLQALYNSSLGGRRYDTLVEHLKRRIGVHIAFPPAALGLLTTAPTNKFLLSGFVEKLKGDPSKGFSFNLVDLYGILLASRLLVPRGELGVDDRDLKLSSQRAYVDHGANPLPLYTAVRHEIPIEERETEGEKIGGGPSEETKEKAKQEAWFQWFEFSPYEFWCEELEAGIPTWSIGRRFHKGYNIPPRADGFGLPELRVPFLMGIWGSAFCATLSHYYKEIRPLFKGLTGFGGLDGLIEGRNDDLIKVHPIDPAHVPNYVLGLEDKLPSTCPKSLFSAEHLQLMDAGMSNNLPIYPLLRPGRDVDILIAFDASADIKSENWLSVADGYARQRGIKGWPIGAGWPTPDTSPAATQQQLSAAQASTAQEAAGEIAAAREEQREQSNSTQASVSSDAPSDLGYCTVWIGSTSERSSASEPPPSKRTPPTTDWRLLDPAADGLAVIYFPLLPNPAVPGVDPNTSDFMSTWNFVYSAQEVEMVVGLARANFLEGREQTRRCVRAVWERKRRRRVEGWERERRDVWVGRWREGGDHFC</sequence>
<evidence type="ECO:0000256" key="7">
    <source>
        <dbReference type="SAM" id="MobiDB-lite"/>
    </source>
</evidence>
<feature type="region of interest" description="Disordered" evidence="7">
    <location>
        <begin position="601"/>
        <end position="657"/>
    </location>
</feature>
<dbReference type="GO" id="GO:0004622">
    <property type="term" value="F:phosphatidylcholine lysophospholipase activity"/>
    <property type="evidence" value="ECO:0007669"/>
    <property type="project" value="UniProtKB-EC"/>
</dbReference>
<evidence type="ECO:0000313" key="9">
    <source>
        <dbReference type="EMBL" id="SLM39720.1"/>
    </source>
</evidence>
<keyword evidence="2 5" id="KW-0378">Hydrolase</keyword>
<accession>A0A1W5D9R5</accession>
<evidence type="ECO:0000256" key="2">
    <source>
        <dbReference type="ARBA" id="ARBA00022801"/>
    </source>
</evidence>
<dbReference type="EMBL" id="FWEW01003541">
    <property type="protein sequence ID" value="SLM39720.1"/>
    <property type="molecule type" value="Genomic_DNA"/>
</dbReference>
<feature type="domain" description="PLA2c" evidence="8">
    <location>
        <begin position="169"/>
        <end position="794"/>
    </location>
</feature>
<dbReference type="PANTHER" id="PTHR10728:SF40">
    <property type="entry name" value="PATATIN FAMILY PROTEIN"/>
    <property type="match status" value="1"/>
</dbReference>
<dbReference type="GO" id="GO:0005829">
    <property type="term" value="C:cytosol"/>
    <property type="evidence" value="ECO:0007669"/>
    <property type="project" value="TreeGrafter"/>
</dbReference>
<evidence type="ECO:0000313" key="10">
    <source>
        <dbReference type="Proteomes" id="UP000192927"/>
    </source>
</evidence>
<dbReference type="Gene3D" id="3.40.1090.10">
    <property type="entry name" value="Cytosolic phospholipase A2 catalytic domain"/>
    <property type="match status" value="1"/>
</dbReference>
<dbReference type="AlphaFoldDB" id="A0A1W5D9R5"/>
<keyword evidence="10" id="KW-1185">Reference proteome</keyword>
<feature type="region of interest" description="Disordered" evidence="7">
    <location>
        <begin position="51"/>
        <end position="95"/>
    </location>
</feature>